<dbReference type="AlphaFoldDB" id="A0AA35LZN2"/>
<accession>A0AA35LZN2</accession>
<reference evidence="1" key="1">
    <citation type="submission" date="2023-01" db="EMBL/GenBank/DDBJ databases">
        <authorList>
            <person name="Piombo E."/>
        </authorList>
    </citation>
    <scope>NUCLEOTIDE SEQUENCE</scope>
</reference>
<protein>
    <submittedName>
        <fullName evidence="1">Uncharacterized protein</fullName>
    </submittedName>
</protein>
<gene>
    <name evidence="1" type="ORF">CCHLO57077_00009785</name>
</gene>
<comment type="caution">
    <text evidence="1">The sequence shown here is derived from an EMBL/GenBank/DDBJ whole genome shotgun (WGS) entry which is preliminary data.</text>
</comment>
<dbReference type="Proteomes" id="UP001160390">
    <property type="component" value="Unassembled WGS sequence"/>
</dbReference>
<evidence type="ECO:0000313" key="1">
    <source>
        <dbReference type="EMBL" id="CAI6087036.1"/>
    </source>
</evidence>
<feature type="non-terminal residue" evidence="1">
    <location>
        <position position="82"/>
    </location>
</feature>
<sequence length="82" mass="9111">MNRQTVLSTSTGLLLDLVPPTPGPNTGWRFYEISRRLLADVVASSYMTCVQACVLHGGYLCGWQSIWECTNRSAPTYRILSS</sequence>
<keyword evidence="2" id="KW-1185">Reference proteome</keyword>
<proteinExistence type="predicted"/>
<evidence type="ECO:0000313" key="2">
    <source>
        <dbReference type="Proteomes" id="UP001160390"/>
    </source>
</evidence>
<organism evidence="1 2">
    <name type="scientific">Clonostachys chloroleuca</name>
    <dbReference type="NCBI Taxonomy" id="1926264"/>
    <lineage>
        <taxon>Eukaryota</taxon>
        <taxon>Fungi</taxon>
        <taxon>Dikarya</taxon>
        <taxon>Ascomycota</taxon>
        <taxon>Pezizomycotina</taxon>
        <taxon>Sordariomycetes</taxon>
        <taxon>Hypocreomycetidae</taxon>
        <taxon>Hypocreales</taxon>
        <taxon>Bionectriaceae</taxon>
        <taxon>Clonostachys</taxon>
    </lineage>
</organism>
<dbReference type="EMBL" id="CABFNP030000789">
    <property type="protein sequence ID" value="CAI6087036.1"/>
    <property type="molecule type" value="Genomic_DNA"/>
</dbReference>
<name>A0AA35LZN2_9HYPO</name>